<dbReference type="InterPro" id="IPR016130">
    <property type="entry name" value="Tyr_Pase_AS"/>
</dbReference>
<dbReference type="SUPFAM" id="SSF52799">
    <property type="entry name" value="(Phosphotyrosine protein) phosphatases II"/>
    <property type="match status" value="1"/>
</dbReference>
<dbReference type="InterPro" id="IPR000387">
    <property type="entry name" value="Tyr_Pase_dom"/>
</dbReference>
<dbReference type="Pfam" id="PF22785">
    <property type="entry name" value="Tc-R-P"/>
    <property type="match status" value="1"/>
</dbReference>
<dbReference type="InterPro" id="IPR029021">
    <property type="entry name" value="Prot-tyrosine_phosphatase-like"/>
</dbReference>
<dbReference type="InterPro" id="IPR003595">
    <property type="entry name" value="Tyr_Pase_cat"/>
</dbReference>
<dbReference type="PROSITE" id="PS00383">
    <property type="entry name" value="TYR_PHOSPHATASE_1"/>
    <property type="match status" value="1"/>
</dbReference>
<dbReference type="STRING" id="1781255.BH720_12770"/>
<dbReference type="AlphaFoldDB" id="A0A1E5QJJ9"/>
<reference evidence="2" key="1">
    <citation type="submission" date="2016-09" db="EMBL/GenBank/DDBJ databases">
        <title>Draft genome of thermotolerant cyanobacterium Desertifilum sp. strain IPPAS B-1220.</title>
        <authorList>
            <person name="Sinetova M.A."/>
            <person name="Bolakhan K."/>
            <person name="Zayadan B.K."/>
            <person name="Mironov K.S."/>
            <person name="Ustinova V."/>
            <person name="Kupriyanova E.V."/>
            <person name="Sidorov R.A."/>
            <person name="Skrypnik A.N."/>
            <person name="Gogoleva N.E."/>
            <person name="Gogolev Y.V."/>
            <person name="Los D.A."/>
        </authorList>
    </citation>
    <scope>NUCLEOTIDE SEQUENCE [LARGE SCALE GENOMIC DNA]</scope>
    <source>
        <strain evidence="2">IPPAS B-1220</strain>
    </source>
</reference>
<dbReference type="SMART" id="SM00404">
    <property type="entry name" value="PTPc_motif"/>
    <property type="match status" value="1"/>
</dbReference>
<sequence>MTSDTHPIQVDFLSDEVIPRSGRLGMTLAPGKQNKGMRAIWQRNLDQDLHRLKHDYGTQILVTLLEADDWEQLQIPNLLNCVQAREMQSVWFPIRDFGTPTSMLGLGHLVQTILSALNQGQTVVIHCKAGLGRTGLVTASCLVALGYSPLEAFAEIRKARPGSVETPEQEAYVVEFARFWTHRAI</sequence>
<name>A0A1E5QJJ9_9CYAN</name>
<accession>A0A1E5QJJ9</accession>
<comment type="caution">
    <text evidence="2">The sequence shown here is derived from an EMBL/GenBank/DDBJ whole genome shotgun (WGS) entry which is preliminary data.</text>
</comment>
<proteinExistence type="predicted"/>
<dbReference type="PROSITE" id="PS50056">
    <property type="entry name" value="TYR_PHOSPHATASE_2"/>
    <property type="match status" value="1"/>
</dbReference>
<evidence type="ECO:0000259" key="1">
    <source>
        <dbReference type="PROSITE" id="PS50056"/>
    </source>
</evidence>
<feature type="domain" description="Tyrosine specific protein phosphatases" evidence="1">
    <location>
        <begin position="104"/>
        <end position="171"/>
    </location>
</feature>
<dbReference type="Gene3D" id="3.90.190.10">
    <property type="entry name" value="Protein tyrosine phosphatase superfamily"/>
    <property type="match status" value="1"/>
</dbReference>
<evidence type="ECO:0000313" key="2">
    <source>
        <dbReference type="EMBL" id="OEJ74852.1"/>
    </source>
</evidence>
<protein>
    <recommendedName>
        <fullName evidence="1">Tyrosine specific protein phosphatases domain-containing protein</fullName>
    </recommendedName>
</protein>
<dbReference type="InterPro" id="IPR050561">
    <property type="entry name" value="PTP"/>
</dbReference>
<gene>
    <name evidence="2" type="ORF">BH720_12770</name>
</gene>
<dbReference type="PANTHER" id="PTHR23339">
    <property type="entry name" value="TYROSINE SPECIFIC PROTEIN PHOSPHATASE AND DUAL SPECIFICITY PROTEIN PHOSPHATASE"/>
    <property type="match status" value="1"/>
</dbReference>
<dbReference type="FunFam" id="3.90.190.10:FF:000157">
    <property type="entry name" value="Protein-tyrosine phosphatase"/>
    <property type="match status" value="1"/>
</dbReference>
<dbReference type="CDD" id="cd14505">
    <property type="entry name" value="CDKN3-like"/>
    <property type="match status" value="1"/>
</dbReference>
<dbReference type="EMBL" id="MJGC01000060">
    <property type="protein sequence ID" value="OEJ74852.1"/>
    <property type="molecule type" value="Genomic_DNA"/>
</dbReference>
<organism evidence="2">
    <name type="scientific">Desertifilum tharense IPPAS B-1220</name>
    <dbReference type="NCBI Taxonomy" id="1781255"/>
    <lineage>
        <taxon>Bacteria</taxon>
        <taxon>Bacillati</taxon>
        <taxon>Cyanobacteriota</taxon>
        <taxon>Cyanophyceae</taxon>
        <taxon>Desertifilales</taxon>
        <taxon>Desertifilaceae</taxon>
        <taxon>Desertifilum</taxon>
    </lineage>
</organism>